<accession>M2RMC5</accession>
<sequence length="117" mass="12778">MQHVAQIWPDYSTPTRAPVRTHRVLTIALYLSLSSCQFALLQRNCLTAAQDCDPTLYPKSLVDAPALAPIHPIASAPPLCSCSLHLPSDIHKMVLPHSIEPFSVASLTEQSSPGLFY</sequence>
<evidence type="ECO:0000313" key="2">
    <source>
        <dbReference type="Proteomes" id="UP000016934"/>
    </source>
</evidence>
<reference evidence="2" key="2">
    <citation type="journal article" date="2013" name="PLoS Genet.">
        <title>Comparative genome structure, secondary metabolite, and effector coding capacity across Cochliobolus pathogens.</title>
        <authorList>
            <person name="Condon B.J."/>
            <person name="Leng Y."/>
            <person name="Wu D."/>
            <person name="Bushley K.E."/>
            <person name="Ohm R.A."/>
            <person name="Otillar R."/>
            <person name="Martin J."/>
            <person name="Schackwitz W."/>
            <person name="Grimwood J."/>
            <person name="MohdZainudin N."/>
            <person name="Xue C."/>
            <person name="Wang R."/>
            <person name="Manning V.A."/>
            <person name="Dhillon B."/>
            <person name="Tu Z.J."/>
            <person name="Steffenson B.J."/>
            <person name="Salamov A."/>
            <person name="Sun H."/>
            <person name="Lowry S."/>
            <person name="LaButti K."/>
            <person name="Han J."/>
            <person name="Copeland A."/>
            <person name="Lindquist E."/>
            <person name="Barry K."/>
            <person name="Schmutz J."/>
            <person name="Baker S.E."/>
            <person name="Ciuffetti L.M."/>
            <person name="Grigoriev I.V."/>
            <person name="Zhong S."/>
            <person name="Turgeon B.G."/>
        </authorList>
    </citation>
    <scope>NUCLEOTIDE SEQUENCE [LARGE SCALE GENOMIC DNA]</scope>
    <source>
        <strain evidence="2">ND90Pr / ATCC 201652</strain>
    </source>
</reference>
<proteinExistence type="predicted"/>
<dbReference type="RefSeq" id="XP_007697343.1">
    <property type="nucleotide sequence ID" value="XM_007699153.1"/>
</dbReference>
<name>M2RMC5_COCSN</name>
<dbReference type="AlphaFoldDB" id="M2RMC5"/>
<dbReference type="HOGENOM" id="CLU_2084669_0_0_1"/>
<reference evidence="1 2" key="1">
    <citation type="journal article" date="2012" name="PLoS Pathog.">
        <title>Diverse lifestyles and strategies of plant pathogenesis encoded in the genomes of eighteen Dothideomycetes fungi.</title>
        <authorList>
            <person name="Ohm R.A."/>
            <person name="Feau N."/>
            <person name="Henrissat B."/>
            <person name="Schoch C.L."/>
            <person name="Horwitz B.A."/>
            <person name="Barry K.W."/>
            <person name="Condon B.J."/>
            <person name="Copeland A.C."/>
            <person name="Dhillon B."/>
            <person name="Glaser F."/>
            <person name="Hesse C.N."/>
            <person name="Kosti I."/>
            <person name="LaButti K."/>
            <person name="Lindquist E.A."/>
            <person name="Lucas S."/>
            <person name="Salamov A.A."/>
            <person name="Bradshaw R.E."/>
            <person name="Ciuffetti L."/>
            <person name="Hamelin R.C."/>
            <person name="Kema G.H.J."/>
            <person name="Lawrence C."/>
            <person name="Scott J.A."/>
            <person name="Spatafora J.W."/>
            <person name="Turgeon B.G."/>
            <person name="de Wit P.J.G.M."/>
            <person name="Zhong S."/>
            <person name="Goodwin S.B."/>
            <person name="Grigoriev I.V."/>
        </authorList>
    </citation>
    <scope>NUCLEOTIDE SEQUENCE [LARGE SCALE GENOMIC DNA]</scope>
    <source>
        <strain evidence="2">ND90Pr / ATCC 201652</strain>
    </source>
</reference>
<dbReference type="GeneID" id="19132607"/>
<dbReference type="Proteomes" id="UP000016934">
    <property type="component" value="Unassembled WGS sequence"/>
</dbReference>
<dbReference type="EMBL" id="KB445639">
    <property type="protein sequence ID" value="EMD67779.1"/>
    <property type="molecule type" value="Genomic_DNA"/>
</dbReference>
<evidence type="ECO:0000313" key="1">
    <source>
        <dbReference type="EMBL" id="EMD67779.1"/>
    </source>
</evidence>
<organism evidence="1 2">
    <name type="scientific">Cochliobolus sativus (strain ND90Pr / ATCC 201652)</name>
    <name type="common">Common root rot and spot blotch fungus</name>
    <name type="synonym">Bipolaris sorokiniana</name>
    <dbReference type="NCBI Taxonomy" id="665912"/>
    <lineage>
        <taxon>Eukaryota</taxon>
        <taxon>Fungi</taxon>
        <taxon>Dikarya</taxon>
        <taxon>Ascomycota</taxon>
        <taxon>Pezizomycotina</taxon>
        <taxon>Dothideomycetes</taxon>
        <taxon>Pleosporomycetidae</taxon>
        <taxon>Pleosporales</taxon>
        <taxon>Pleosporineae</taxon>
        <taxon>Pleosporaceae</taxon>
        <taxon>Bipolaris</taxon>
    </lineage>
</organism>
<dbReference type="KEGG" id="bsc:COCSADRAFT_168947"/>
<gene>
    <name evidence="1" type="ORF">COCSADRAFT_168947</name>
</gene>
<protein>
    <submittedName>
        <fullName evidence="1">Uncharacterized protein</fullName>
    </submittedName>
</protein>
<keyword evidence="2" id="KW-1185">Reference proteome</keyword>